<organism evidence="1 2">
    <name type="scientific">Dioscorea alata</name>
    <name type="common">Purple yam</name>
    <dbReference type="NCBI Taxonomy" id="55571"/>
    <lineage>
        <taxon>Eukaryota</taxon>
        <taxon>Viridiplantae</taxon>
        <taxon>Streptophyta</taxon>
        <taxon>Embryophyta</taxon>
        <taxon>Tracheophyta</taxon>
        <taxon>Spermatophyta</taxon>
        <taxon>Magnoliopsida</taxon>
        <taxon>Liliopsida</taxon>
        <taxon>Dioscoreales</taxon>
        <taxon>Dioscoreaceae</taxon>
        <taxon>Dioscorea</taxon>
    </lineage>
</organism>
<protein>
    <submittedName>
        <fullName evidence="1">Zinc beta-ribbon-containing protein</fullName>
    </submittedName>
</protein>
<evidence type="ECO:0000313" key="1">
    <source>
        <dbReference type="EMBL" id="KAH7678052.1"/>
    </source>
</evidence>
<accession>A0ACB7VUG5</accession>
<comment type="caution">
    <text evidence="1">The sequence shown here is derived from an EMBL/GenBank/DDBJ whole genome shotgun (WGS) entry which is preliminary data.</text>
</comment>
<name>A0ACB7VUG5_DIOAL</name>
<keyword evidence="2" id="KW-1185">Reference proteome</keyword>
<sequence>MVFPPLPVYVDPPNWNQAQSITNTTAAAAASVAGIGVGIAAEDPHQHQHQHQLPPGVVQPPRNDHAGVSPTIRPNSMAERARLAKIPQPETSLKCPRCDSSNTKFCYFNNYSLSQPRHFCKTCRRYWTRGGALRNVPVGGGCRRNKRSKSTGGGTSSKSTSTTTTTADRHSGASSSSSTATSASGGVIPSNLVAPNHLPPFMASLHSLTDYTATPNNISLNFPGIQPVDHHNHHHHHHHHQSHVEYQVGSSSSASLGLEQWRLQQIQQFPFLGGMETPAPVTGLFGYDLEGGGVEGMQYSGQLSSKTSNSALISQLASVKMEDNNQHGLGLPRQYLGVNPRSINQYWNNSTGNGSGNGGTTAGGGSSGGWNDLSGGNIL</sequence>
<proteinExistence type="predicted"/>
<dbReference type="EMBL" id="CM037017">
    <property type="protein sequence ID" value="KAH7678052.1"/>
    <property type="molecule type" value="Genomic_DNA"/>
</dbReference>
<evidence type="ECO:0000313" key="2">
    <source>
        <dbReference type="Proteomes" id="UP000827976"/>
    </source>
</evidence>
<dbReference type="Proteomes" id="UP000827976">
    <property type="component" value="Chromosome 7"/>
</dbReference>
<reference evidence="2" key="1">
    <citation type="journal article" date="2022" name="Nat. Commun.">
        <title>Chromosome evolution and the genetic basis of agronomically important traits in greater yam.</title>
        <authorList>
            <person name="Bredeson J.V."/>
            <person name="Lyons J.B."/>
            <person name="Oniyinde I.O."/>
            <person name="Okereke N.R."/>
            <person name="Kolade O."/>
            <person name="Nnabue I."/>
            <person name="Nwadili C.O."/>
            <person name="Hribova E."/>
            <person name="Parker M."/>
            <person name="Nwogha J."/>
            <person name="Shu S."/>
            <person name="Carlson J."/>
            <person name="Kariba R."/>
            <person name="Muthemba S."/>
            <person name="Knop K."/>
            <person name="Barton G.J."/>
            <person name="Sherwood A.V."/>
            <person name="Lopez-Montes A."/>
            <person name="Asiedu R."/>
            <person name="Jamnadass R."/>
            <person name="Muchugi A."/>
            <person name="Goodstein D."/>
            <person name="Egesi C.N."/>
            <person name="Featherston J."/>
            <person name="Asfaw A."/>
            <person name="Simpson G.G."/>
            <person name="Dolezel J."/>
            <person name="Hendre P.S."/>
            <person name="Van Deynze A."/>
            <person name="Kumar P.L."/>
            <person name="Obidiegwu J.E."/>
            <person name="Bhattacharjee R."/>
            <person name="Rokhsar D.S."/>
        </authorList>
    </citation>
    <scope>NUCLEOTIDE SEQUENCE [LARGE SCALE GENOMIC DNA]</scope>
    <source>
        <strain evidence="2">cv. TDa95/00328</strain>
    </source>
</reference>
<gene>
    <name evidence="1" type="ORF">IHE45_07G124800</name>
</gene>